<evidence type="ECO:0000313" key="2">
    <source>
        <dbReference type="EMBL" id="KAF2665395.1"/>
    </source>
</evidence>
<proteinExistence type="predicted"/>
<accession>A0A6A6TZ91</accession>
<gene>
    <name evidence="2" type="ORF">BT63DRAFT_428356</name>
</gene>
<dbReference type="OrthoDB" id="3944571at2759"/>
<protein>
    <submittedName>
        <fullName evidence="2">Uncharacterized protein</fullName>
    </submittedName>
</protein>
<sequence length="80" mass="9073">MEPQNPDVRKGRRELSTSKRAAQNRAAQVSLFLSLLAHDLEFPLRKSRHQSITCLTQTTARLSTAQRTIHQLTENSSCKL</sequence>
<dbReference type="EMBL" id="MU004240">
    <property type="protein sequence ID" value="KAF2665395.1"/>
    <property type="molecule type" value="Genomic_DNA"/>
</dbReference>
<evidence type="ECO:0000256" key="1">
    <source>
        <dbReference type="SAM" id="MobiDB-lite"/>
    </source>
</evidence>
<name>A0A6A6TZ91_9PEZI</name>
<keyword evidence="3" id="KW-1185">Reference proteome</keyword>
<feature type="compositionally biased region" description="Basic and acidic residues" evidence="1">
    <location>
        <begin position="7"/>
        <end position="17"/>
    </location>
</feature>
<dbReference type="Proteomes" id="UP000799302">
    <property type="component" value="Unassembled WGS sequence"/>
</dbReference>
<dbReference type="AlphaFoldDB" id="A0A6A6TZ91"/>
<feature type="region of interest" description="Disordered" evidence="1">
    <location>
        <begin position="1"/>
        <end position="22"/>
    </location>
</feature>
<evidence type="ECO:0000313" key="3">
    <source>
        <dbReference type="Proteomes" id="UP000799302"/>
    </source>
</evidence>
<reference evidence="2" key="1">
    <citation type="journal article" date="2020" name="Stud. Mycol.">
        <title>101 Dothideomycetes genomes: a test case for predicting lifestyles and emergence of pathogens.</title>
        <authorList>
            <person name="Haridas S."/>
            <person name="Albert R."/>
            <person name="Binder M."/>
            <person name="Bloem J."/>
            <person name="Labutti K."/>
            <person name="Salamov A."/>
            <person name="Andreopoulos B."/>
            <person name="Baker S."/>
            <person name="Barry K."/>
            <person name="Bills G."/>
            <person name="Bluhm B."/>
            <person name="Cannon C."/>
            <person name="Castanera R."/>
            <person name="Culley D."/>
            <person name="Daum C."/>
            <person name="Ezra D."/>
            <person name="Gonzalez J."/>
            <person name="Henrissat B."/>
            <person name="Kuo A."/>
            <person name="Liang C."/>
            <person name="Lipzen A."/>
            <person name="Lutzoni F."/>
            <person name="Magnuson J."/>
            <person name="Mondo S."/>
            <person name="Nolan M."/>
            <person name="Ohm R."/>
            <person name="Pangilinan J."/>
            <person name="Park H.-J."/>
            <person name="Ramirez L."/>
            <person name="Alfaro M."/>
            <person name="Sun H."/>
            <person name="Tritt A."/>
            <person name="Yoshinaga Y."/>
            <person name="Zwiers L.-H."/>
            <person name="Turgeon B."/>
            <person name="Goodwin S."/>
            <person name="Spatafora J."/>
            <person name="Crous P."/>
            <person name="Grigoriev I."/>
        </authorList>
    </citation>
    <scope>NUCLEOTIDE SEQUENCE</scope>
    <source>
        <strain evidence="2">CBS 115976</strain>
    </source>
</reference>
<organism evidence="2 3">
    <name type="scientific">Microthyrium microscopicum</name>
    <dbReference type="NCBI Taxonomy" id="703497"/>
    <lineage>
        <taxon>Eukaryota</taxon>
        <taxon>Fungi</taxon>
        <taxon>Dikarya</taxon>
        <taxon>Ascomycota</taxon>
        <taxon>Pezizomycotina</taxon>
        <taxon>Dothideomycetes</taxon>
        <taxon>Dothideomycetes incertae sedis</taxon>
        <taxon>Microthyriales</taxon>
        <taxon>Microthyriaceae</taxon>
        <taxon>Microthyrium</taxon>
    </lineage>
</organism>